<dbReference type="RefSeq" id="WP_120585727.1">
    <property type="nucleotide sequence ID" value="NZ_RAWI01000337.1"/>
</dbReference>
<evidence type="ECO:0008006" key="4">
    <source>
        <dbReference type="Google" id="ProtNLM"/>
    </source>
</evidence>
<comment type="caution">
    <text evidence="2">The sequence shown here is derived from an EMBL/GenBank/DDBJ whole genome shotgun (WGS) entry which is preliminary data.</text>
</comment>
<dbReference type="EMBL" id="RAWI01000337">
    <property type="protein sequence ID" value="RKH95960.1"/>
    <property type="molecule type" value="Genomic_DNA"/>
</dbReference>
<dbReference type="Gene3D" id="1.25.40.10">
    <property type="entry name" value="Tetratricopeptide repeat domain"/>
    <property type="match status" value="1"/>
</dbReference>
<organism evidence="2 3">
    <name type="scientific">Corallococcus praedator</name>
    <dbReference type="NCBI Taxonomy" id="2316724"/>
    <lineage>
        <taxon>Bacteria</taxon>
        <taxon>Pseudomonadati</taxon>
        <taxon>Myxococcota</taxon>
        <taxon>Myxococcia</taxon>
        <taxon>Myxococcales</taxon>
        <taxon>Cystobacterineae</taxon>
        <taxon>Myxococcaceae</taxon>
        <taxon>Corallococcus</taxon>
    </lineage>
</organism>
<sequence>MSETISQLEVLARRRLETNEPGAEQALRAALALVTDAARLRVLAERFYAEPEVSVPTFERLLAVCPEDVVARVQFGFVYFLMGDDEVAARQLEEARALDPEHLQVLTLEAALSGDPAEKVRLYRRILQKDPRNEIARGKLRELGVLK</sequence>
<evidence type="ECO:0000313" key="3">
    <source>
        <dbReference type="Proteomes" id="UP000278907"/>
    </source>
</evidence>
<feature type="repeat" description="TPR" evidence="1">
    <location>
        <begin position="69"/>
        <end position="102"/>
    </location>
</feature>
<dbReference type="InterPro" id="IPR011990">
    <property type="entry name" value="TPR-like_helical_dom_sf"/>
</dbReference>
<keyword evidence="1" id="KW-0802">TPR repeat</keyword>
<name>A0ABX9Q906_9BACT</name>
<evidence type="ECO:0000313" key="2">
    <source>
        <dbReference type="EMBL" id="RKH95960.1"/>
    </source>
</evidence>
<keyword evidence="3" id="KW-1185">Reference proteome</keyword>
<proteinExistence type="predicted"/>
<accession>A0ABX9Q906</accession>
<dbReference type="Proteomes" id="UP000278907">
    <property type="component" value="Unassembled WGS sequence"/>
</dbReference>
<reference evidence="2 3" key="1">
    <citation type="submission" date="2018-09" db="EMBL/GenBank/DDBJ databases">
        <authorList>
            <person name="Livingstone P.G."/>
            <person name="Whitworth D.E."/>
        </authorList>
    </citation>
    <scope>NUCLEOTIDE SEQUENCE [LARGE SCALE GENOMIC DNA]</scope>
    <source>
        <strain evidence="2 3">CA031B</strain>
    </source>
</reference>
<dbReference type="PROSITE" id="PS50005">
    <property type="entry name" value="TPR"/>
    <property type="match status" value="1"/>
</dbReference>
<gene>
    <name evidence="2" type="ORF">D7Y13_31455</name>
</gene>
<dbReference type="InterPro" id="IPR019734">
    <property type="entry name" value="TPR_rpt"/>
</dbReference>
<evidence type="ECO:0000256" key="1">
    <source>
        <dbReference type="PROSITE-ProRule" id="PRU00339"/>
    </source>
</evidence>
<dbReference type="SUPFAM" id="SSF48452">
    <property type="entry name" value="TPR-like"/>
    <property type="match status" value="1"/>
</dbReference>
<protein>
    <recommendedName>
        <fullName evidence="4">Tetratricopeptide repeat protein</fullName>
    </recommendedName>
</protein>